<keyword evidence="4" id="KW-0408">Iron</keyword>
<dbReference type="EMBL" id="BSDR01000001">
    <property type="protein sequence ID" value="GLI33028.1"/>
    <property type="molecule type" value="Genomic_DNA"/>
</dbReference>
<dbReference type="Proteomes" id="UP001144372">
    <property type="component" value="Unassembled WGS sequence"/>
</dbReference>
<keyword evidence="3" id="KW-0560">Oxidoreductase</keyword>
<dbReference type="GO" id="GO:0005886">
    <property type="term" value="C:plasma membrane"/>
    <property type="evidence" value="ECO:0007669"/>
    <property type="project" value="TreeGrafter"/>
</dbReference>
<dbReference type="InterPro" id="IPR017896">
    <property type="entry name" value="4Fe4S_Fe-S-bd"/>
</dbReference>
<evidence type="ECO:0000256" key="3">
    <source>
        <dbReference type="ARBA" id="ARBA00023002"/>
    </source>
</evidence>
<keyword evidence="2" id="KW-0479">Metal-binding</keyword>
<evidence type="ECO:0000313" key="8">
    <source>
        <dbReference type="Proteomes" id="UP001144372"/>
    </source>
</evidence>
<keyword evidence="5" id="KW-0411">Iron-sulfur</keyword>
<dbReference type="InterPro" id="IPR051460">
    <property type="entry name" value="HdrC_iron-sulfur_subunit"/>
</dbReference>
<dbReference type="RefSeq" id="WP_281792046.1">
    <property type="nucleotide sequence ID" value="NZ_BSDR01000001.1"/>
</dbReference>
<organism evidence="7 8">
    <name type="scientific">Desulforhabdus amnigena</name>
    <dbReference type="NCBI Taxonomy" id="40218"/>
    <lineage>
        <taxon>Bacteria</taxon>
        <taxon>Pseudomonadati</taxon>
        <taxon>Thermodesulfobacteriota</taxon>
        <taxon>Syntrophobacteria</taxon>
        <taxon>Syntrophobacterales</taxon>
        <taxon>Syntrophobacteraceae</taxon>
        <taxon>Desulforhabdus</taxon>
    </lineage>
</organism>
<dbReference type="PROSITE" id="PS51379">
    <property type="entry name" value="4FE4S_FER_2"/>
    <property type="match status" value="1"/>
</dbReference>
<feature type="domain" description="4Fe-4S ferredoxin-type" evidence="6">
    <location>
        <begin position="1"/>
        <end position="32"/>
    </location>
</feature>
<dbReference type="GO" id="GO:0051539">
    <property type="term" value="F:4 iron, 4 sulfur cluster binding"/>
    <property type="evidence" value="ECO:0007669"/>
    <property type="project" value="UniProtKB-KW"/>
</dbReference>
<evidence type="ECO:0000259" key="6">
    <source>
        <dbReference type="PROSITE" id="PS51379"/>
    </source>
</evidence>
<dbReference type="PANTHER" id="PTHR43255:SF1">
    <property type="entry name" value="IRON-SULFUR-BINDING OXIDOREDUCTASE FADF-RELATED"/>
    <property type="match status" value="1"/>
</dbReference>
<reference evidence="7" key="1">
    <citation type="submission" date="2022-12" db="EMBL/GenBank/DDBJ databases">
        <title>Reference genome sequencing for broad-spectrum identification of bacterial and archaeal isolates by mass spectrometry.</title>
        <authorList>
            <person name="Sekiguchi Y."/>
            <person name="Tourlousse D.M."/>
        </authorList>
    </citation>
    <scope>NUCLEOTIDE SEQUENCE</scope>
    <source>
        <strain evidence="7">ASRB1</strain>
    </source>
</reference>
<accession>A0A9W6D0H0</accession>
<name>A0A9W6D0H0_9BACT</name>
<gene>
    <name evidence="7" type="ORF">DAMNIGENAA_04610</name>
</gene>
<keyword evidence="1" id="KW-0004">4Fe-4S</keyword>
<dbReference type="GO" id="GO:0016491">
    <property type="term" value="F:oxidoreductase activity"/>
    <property type="evidence" value="ECO:0007669"/>
    <property type="project" value="UniProtKB-KW"/>
</dbReference>
<protein>
    <recommendedName>
        <fullName evidence="6">4Fe-4S ferredoxin-type domain-containing protein</fullName>
    </recommendedName>
</protein>
<comment type="caution">
    <text evidence="7">The sequence shown here is derived from an EMBL/GenBank/DDBJ whole genome shotgun (WGS) entry which is preliminary data.</text>
</comment>
<evidence type="ECO:0000256" key="1">
    <source>
        <dbReference type="ARBA" id="ARBA00022485"/>
    </source>
</evidence>
<dbReference type="AlphaFoldDB" id="A0A9W6D0H0"/>
<proteinExistence type="predicted"/>
<evidence type="ECO:0000256" key="5">
    <source>
        <dbReference type="ARBA" id="ARBA00023014"/>
    </source>
</evidence>
<dbReference type="PANTHER" id="PTHR43255">
    <property type="entry name" value="IRON-SULFUR-BINDING OXIDOREDUCTASE FADF-RELATED-RELATED"/>
    <property type="match status" value="1"/>
</dbReference>
<evidence type="ECO:0000256" key="4">
    <source>
        <dbReference type="ARBA" id="ARBA00023004"/>
    </source>
</evidence>
<evidence type="ECO:0000256" key="2">
    <source>
        <dbReference type="ARBA" id="ARBA00022723"/>
    </source>
</evidence>
<dbReference type="InterPro" id="IPR004017">
    <property type="entry name" value="Cys_rich_dom"/>
</dbReference>
<dbReference type="Pfam" id="PF02754">
    <property type="entry name" value="CCG"/>
    <property type="match status" value="2"/>
</dbReference>
<dbReference type="SUPFAM" id="SSF46548">
    <property type="entry name" value="alpha-helical ferredoxin"/>
    <property type="match status" value="1"/>
</dbReference>
<evidence type="ECO:0000313" key="7">
    <source>
        <dbReference type="EMBL" id="GLI33028.1"/>
    </source>
</evidence>
<keyword evidence="8" id="KW-1185">Reference proteome</keyword>
<dbReference type="GO" id="GO:0046872">
    <property type="term" value="F:metal ion binding"/>
    <property type="evidence" value="ECO:0007669"/>
    <property type="project" value="UniProtKB-KW"/>
</dbReference>
<sequence>MDVLQDTIERCLHCQQCKTACRRLQAFDKRSPGDVARVVLNGQADEKVLDFVMKCSLCSLCNELCSYGVDIRGMVTYARNSLMNEGLIDQECYRHLWVDHDWNLFTLFRASYWLDITYQDLVKNNCEVLFFPGCMLTLEGPDLIRRAAQWLRSAYGDEVGISLQCCGEPLDQMGQKERAKAYSQGVWEQIVQAGTRTLVTSCPTCHARMMETRPNCDVQVHSLYQLMAESGLRAPAPGSGKITVHDSCSDREGLIGRAVRELLRDCNLVEMEHHGKETICCGSGGLVSSVDPDLCAERALRRLKEAEDVGAETCVTYCMSCSHRLAARGVPSSVRHILELIFNKTVEHKEFDQLVHGLFQGERGEENFLRLQNSSPSSFRPHE</sequence>
<dbReference type="Pfam" id="PF13534">
    <property type="entry name" value="Fer4_17"/>
    <property type="match status" value="1"/>
</dbReference>